<comment type="subcellular location">
    <subcellularLocation>
        <location evidence="1">Cytoplasm</location>
        <location evidence="1">Cytoskeleton</location>
        <location evidence="1">Cilium basal body</location>
    </subcellularLocation>
</comment>
<dbReference type="PANTHER" id="PTHR12968">
    <property type="entry name" value="B9 DOMAIN-CONTAINING"/>
    <property type="match status" value="1"/>
</dbReference>
<evidence type="ECO:0000256" key="4">
    <source>
        <dbReference type="ARBA" id="ARBA00023212"/>
    </source>
</evidence>
<comment type="similarity">
    <text evidence="6">Belongs to the B9D family.</text>
</comment>
<reference evidence="9" key="1">
    <citation type="submission" date="2021-01" db="EMBL/GenBank/DDBJ databases">
        <authorList>
            <person name="Corre E."/>
            <person name="Pelletier E."/>
            <person name="Niang G."/>
            <person name="Scheremetjew M."/>
            <person name="Finn R."/>
            <person name="Kale V."/>
            <person name="Holt S."/>
            <person name="Cochrane G."/>
            <person name="Meng A."/>
            <person name="Brown T."/>
            <person name="Cohen L."/>
        </authorList>
    </citation>
    <scope>NUCLEOTIDE SEQUENCE</scope>
</reference>
<proteinExistence type="inferred from homology"/>
<dbReference type="EMBL" id="HBFQ01048047">
    <property type="protein sequence ID" value="CAD8859952.1"/>
    <property type="molecule type" value="Transcribed_RNA"/>
</dbReference>
<dbReference type="PROSITE" id="PS51381">
    <property type="entry name" value="C2_B9"/>
    <property type="match status" value="1"/>
</dbReference>
<keyword evidence="4" id="KW-0206">Cytoskeleton</keyword>
<keyword evidence="2" id="KW-0963">Cytoplasm</keyword>
<dbReference type="GO" id="GO:0060271">
    <property type="term" value="P:cilium assembly"/>
    <property type="evidence" value="ECO:0007669"/>
    <property type="project" value="TreeGrafter"/>
</dbReference>
<dbReference type="PANTHER" id="PTHR12968:SF1">
    <property type="entry name" value="B9 DOMAIN-CONTAINING PROTEIN 1"/>
    <property type="match status" value="1"/>
</dbReference>
<dbReference type="Pfam" id="PF07162">
    <property type="entry name" value="B9-C2"/>
    <property type="match status" value="1"/>
</dbReference>
<evidence type="ECO:0000256" key="7">
    <source>
        <dbReference type="ARBA" id="ARBA00039274"/>
    </source>
</evidence>
<dbReference type="GO" id="GO:0036038">
    <property type="term" value="C:MKS complex"/>
    <property type="evidence" value="ECO:0007669"/>
    <property type="project" value="TreeGrafter"/>
</dbReference>
<evidence type="ECO:0000256" key="6">
    <source>
        <dbReference type="ARBA" id="ARBA00038411"/>
    </source>
</evidence>
<evidence type="ECO:0000313" key="9">
    <source>
        <dbReference type="EMBL" id="CAD8859952.1"/>
    </source>
</evidence>
<dbReference type="AlphaFoldDB" id="A0A7S1AN79"/>
<feature type="compositionally biased region" description="Basic and acidic residues" evidence="8">
    <location>
        <begin position="95"/>
        <end position="107"/>
    </location>
</feature>
<organism evidence="9">
    <name type="scientific">Noctiluca scintillans</name>
    <name type="common">Sea sparkle</name>
    <name type="synonym">Red tide dinoflagellate</name>
    <dbReference type="NCBI Taxonomy" id="2966"/>
    <lineage>
        <taxon>Eukaryota</taxon>
        <taxon>Sar</taxon>
        <taxon>Alveolata</taxon>
        <taxon>Dinophyceae</taxon>
        <taxon>Noctilucales</taxon>
        <taxon>Noctilucaceae</taxon>
        <taxon>Noctiluca</taxon>
    </lineage>
</organism>
<feature type="compositionally biased region" description="Polar residues" evidence="8">
    <location>
        <begin position="20"/>
        <end position="29"/>
    </location>
</feature>
<evidence type="ECO:0000256" key="5">
    <source>
        <dbReference type="ARBA" id="ARBA00023273"/>
    </source>
</evidence>
<gene>
    <name evidence="9" type="ORF">NSCI0253_LOCUS34306</name>
</gene>
<evidence type="ECO:0000256" key="2">
    <source>
        <dbReference type="ARBA" id="ARBA00022490"/>
    </source>
</evidence>
<feature type="region of interest" description="Disordered" evidence="8">
    <location>
        <begin position="1"/>
        <end position="143"/>
    </location>
</feature>
<accession>A0A7S1AN79</accession>
<evidence type="ECO:0000256" key="1">
    <source>
        <dbReference type="ARBA" id="ARBA00004120"/>
    </source>
</evidence>
<evidence type="ECO:0000256" key="3">
    <source>
        <dbReference type="ARBA" id="ARBA00022794"/>
    </source>
</evidence>
<name>A0A7S1AN79_NOCSC</name>
<dbReference type="InterPro" id="IPR010796">
    <property type="entry name" value="C2_B9-type_dom"/>
</dbReference>
<sequence>MAWIEPDPSGPRSRVEGDTSEPSVATQNLLAPKEKGSEPARPLSARAQDGVTKGLSGNTGGDGDPRPELVRNFRSDGERDEDAATAELVRPKATNNERESVATRHPEGTPALLDPSQRPGRSRRHREGAGVGSFADTPSSSSHDITTVGTVGRHAHFDADGATHDSLAHGLAGQDATTGVPCESLAPGGAGQDVTTPALLGPPRARQEAHQQELILHGEGRQDSATRVRDTSLTGEGLRRRGLSAGAVAGCTELEPTTFKLVLNGAIESANMGTGSKSPLMCVFAVTCGPDWTMTSGAPKGITQLAESSLPPVLPFSARFGGMREVVWNFPIGLTFKSTSPFGWPRLVVTVYGTDMCNRRVVKGYGSLHVPCQPGRHSRVIRLYCPLSSSPLTRIMGWLFGNPAQFVDPRIVAGTEGREVVRVQSGGKVRVSFDVLLKDTEQFNYAF</sequence>
<protein>
    <recommendedName>
        <fullName evidence="7">B9 domain-containing protein 1</fullName>
    </recommendedName>
</protein>
<keyword evidence="3" id="KW-0970">Cilium biogenesis/degradation</keyword>
<feature type="compositionally biased region" description="Basic and acidic residues" evidence="8">
    <location>
        <begin position="63"/>
        <end position="77"/>
    </location>
</feature>
<evidence type="ECO:0000256" key="8">
    <source>
        <dbReference type="SAM" id="MobiDB-lite"/>
    </source>
</evidence>
<keyword evidence="5" id="KW-0966">Cell projection</keyword>